<protein>
    <recommendedName>
        <fullName evidence="8">Cytochrome P450 oxidoreductase</fullName>
    </recommendedName>
</protein>
<dbReference type="InterPro" id="IPR036396">
    <property type="entry name" value="Cyt_P450_sf"/>
</dbReference>
<dbReference type="InterPro" id="IPR050364">
    <property type="entry name" value="Cytochrome_P450_fung"/>
</dbReference>
<dbReference type="InterPro" id="IPR001128">
    <property type="entry name" value="Cyt_P450"/>
</dbReference>
<evidence type="ECO:0000256" key="3">
    <source>
        <dbReference type="ARBA" id="ARBA00023002"/>
    </source>
</evidence>
<proteinExistence type="inferred from homology"/>
<keyword evidence="7" id="KW-1185">Reference proteome</keyword>
<keyword evidence="4" id="KW-0408">Iron</keyword>
<reference evidence="6 7" key="1">
    <citation type="journal article" date="2024" name="IMA Fungus">
        <title>IMA Genome - F19 : A genome assembly and annotation guide to empower mycologists, including annotated draft genome sequences of Ceratocystis pirilliformis, Diaporthe australafricana, Fusarium ophioides, Paecilomyces lecythidis, and Sporothrix stenoceras.</title>
        <authorList>
            <person name="Aylward J."/>
            <person name="Wilson A.M."/>
            <person name="Visagie C.M."/>
            <person name="Spraker J."/>
            <person name="Barnes I."/>
            <person name="Buitendag C."/>
            <person name="Ceriani C."/>
            <person name="Del Mar Angel L."/>
            <person name="du Plessis D."/>
            <person name="Fuchs T."/>
            <person name="Gasser K."/>
            <person name="Kramer D."/>
            <person name="Li W."/>
            <person name="Munsamy K."/>
            <person name="Piso A."/>
            <person name="Price J.L."/>
            <person name="Sonnekus B."/>
            <person name="Thomas C."/>
            <person name="van der Nest A."/>
            <person name="van Dijk A."/>
            <person name="van Heerden A."/>
            <person name="van Vuuren N."/>
            <person name="Yilmaz N."/>
            <person name="Duong T.A."/>
            <person name="van der Merwe N.A."/>
            <person name="Wingfield M.J."/>
            <person name="Wingfield B.D."/>
        </authorList>
    </citation>
    <scope>NUCLEOTIDE SEQUENCE [LARGE SCALE GENOMIC DNA]</scope>
    <source>
        <strain evidence="6 7">CMW 5346</strain>
    </source>
</reference>
<dbReference type="SUPFAM" id="SSF48264">
    <property type="entry name" value="Cytochrome P450"/>
    <property type="match status" value="1"/>
</dbReference>
<keyword evidence="2" id="KW-0479">Metal-binding</keyword>
<dbReference type="InterPro" id="IPR002401">
    <property type="entry name" value="Cyt_P450_E_grp-I"/>
</dbReference>
<dbReference type="PRINTS" id="PR00385">
    <property type="entry name" value="P450"/>
</dbReference>
<dbReference type="PRINTS" id="PR00463">
    <property type="entry name" value="EP450I"/>
</dbReference>
<keyword evidence="5" id="KW-0503">Monooxygenase</keyword>
<dbReference type="Gene3D" id="1.10.630.10">
    <property type="entry name" value="Cytochrome P450"/>
    <property type="match status" value="1"/>
</dbReference>
<sequence length="526" mass="59790">MLIPPNVLLAMAGLLLVYGLYRLSQVGKRDPRLPPGPPTTMLLGNAHEIPATGLGKKFMEWSETYGKIFSLKVGPGTIIVICDRRAVYELIDKKGSIYSDRPPNVVPLFITRGNHMTMECQTPSWREKRTVVTRNLNPKSLDEKHFRVQEAEAVVFMNRLLTDPDRFFQYARLYASSVAAILAWGFRAASLDSFWFKDVGAMIEQWLEAIEPGANPPVDLVPWLWYLPGKWKQRAHRMRAYMDATWTHARALVDARRDRGDRRACMIDDKLDAYEKDGWPMSQHAFNLLFGELMEAGADTTANQILTLVLALAKNPHVQEKARKELDAICGTERAPLFSDFARLPYINAIIKEGLRWRPTSDLGLPHTVTKDDYYNGMFIPKGSTIFVGVWAMHMDEQHYPDRDTFNPDRFLQHSSKLANDFAVGPDYANRDHYGYGAGRRICPGIHLAERSMWRIAAKLLWAFEFAEPLDPVTGKVQPLDPDAYTSANLVCPLPFKVRITPRSQAHVEIIKRELAGAEEFLAQYN</sequence>
<comment type="caution">
    <text evidence="6">The sequence shown here is derived from an EMBL/GenBank/DDBJ whole genome shotgun (WGS) entry which is preliminary data.</text>
</comment>
<gene>
    <name evidence="6" type="ORF">Sste5346_002041</name>
</gene>
<accession>A0ABR3ZJS9</accession>
<evidence type="ECO:0000313" key="6">
    <source>
        <dbReference type="EMBL" id="KAL1900978.1"/>
    </source>
</evidence>
<evidence type="ECO:0000256" key="4">
    <source>
        <dbReference type="ARBA" id="ARBA00023004"/>
    </source>
</evidence>
<dbReference type="Proteomes" id="UP001583186">
    <property type="component" value="Unassembled WGS sequence"/>
</dbReference>
<evidence type="ECO:0008006" key="8">
    <source>
        <dbReference type="Google" id="ProtNLM"/>
    </source>
</evidence>
<comment type="similarity">
    <text evidence="1">Belongs to the cytochrome P450 family.</text>
</comment>
<dbReference type="PANTHER" id="PTHR46300">
    <property type="entry name" value="P450, PUTATIVE (EUROFUNG)-RELATED-RELATED"/>
    <property type="match status" value="1"/>
</dbReference>
<evidence type="ECO:0000313" key="7">
    <source>
        <dbReference type="Proteomes" id="UP001583186"/>
    </source>
</evidence>
<evidence type="ECO:0000256" key="1">
    <source>
        <dbReference type="ARBA" id="ARBA00010617"/>
    </source>
</evidence>
<organism evidence="6 7">
    <name type="scientific">Sporothrix stenoceras</name>
    <dbReference type="NCBI Taxonomy" id="5173"/>
    <lineage>
        <taxon>Eukaryota</taxon>
        <taxon>Fungi</taxon>
        <taxon>Dikarya</taxon>
        <taxon>Ascomycota</taxon>
        <taxon>Pezizomycotina</taxon>
        <taxon>Sordariomycetes</taxon>
        <taxon>Sordariomycetidae</taxon>
        <taxon>Ophiostomatales</taxon>
        <taxon>Ophiostomataceae</taxon>
        <taxon>Sporothrix</taxon>
    </lineage>
</organism>
<evidence type="ECO:0000256" key="2">
    <source>
        <dbReference type="ARBA" id="ARBA00022723"/>
    </source>
</evidence>
<keyword evidence="3" id="KW-0560">Oxidoreductase</keyword>
<dbReference type="PANTHER" id="PTHR46300:SF2">
    <property type="entry name" value="CYTOCHROME P450 MONOOXYGENASE ALNH-RELATED"/>
    <property type="match status" value="1"/>
</dbReference>
<evidence type="ECO:0000256" key="5">
    <source>
        <dbReference type="ARBA" id="ARBA00023033"/>
    </source>
</evidence>
<dbReference type="EMBL" id="JAWCUI010000008">
    <property type="protein sequence ID" value="KAL1900978.1"/>
    <property type="molecule type" value="Genomic_DNA"/>
</dbReference>
<name>A0ABR3ZJS9_9PEZI</name>
<dbReference type="CDD" id="cd11065">
    <property type="entry name" value="CYP64-like"/>
    <property type="match status" value="1"/>
</dbReference>
<dbReference type="Pfam" id="PF00067">
    <property type="entry name" value="p450"/>
    <property type="match status" value="1"/>
</dbReference>